<accession>A0A8K0CT83</accession>
<dbReference type="SFLD" id="SFLDS00019">
    <property type="entry name" value="Glutathione_Transferase_(cytos"/>
    <property type="match status" value="1"/>
</dbReference>
<dbReference type="PROSITE" id="PS50404">
    <property type="entry name" value="GST_NTER"/>
    <property type="match status" value="1"/>
</dbReference>
<dbReference type="Pfam" id="PF00043">
    <property type="entry name" value="GST_C"/>
    <property type="match status" value="1"/>
</dbReference>
<comment type="subunit">
    <text evidence="1">Homodimer.</text>
</comment>
<dbReference type="GO" id="GO:0004364">
    <property type="term" value="F:glutathione transferase activity"/>
    <property type="evidence" value="ECO:0007669"/>
    <property type="project" value="TreeGrafter"/>
</dbReference>
<dbReference type="FunFam" id="1.20.1050.10:FF:000007">
    <property type="entry name" value="Glutathione S-transferase 1-1"/>
    <property type="match status" value="1"/>
</dbReference>
<comment type="caution">
    <text evidence="4">The sequence shown here is derived from an EMBL/GenBank/DDBJ whole genome shotgun (WGS) entry which is preliminary data.</text>
</comment>
<dbReference type="PROSITE" id="PS50405">
    <property type="entry name" value="GST_CTER"/>
    <property type="match status" value="1"/>
</dbReference>
<evidence type="ECO:0000313" key="5">
    <source>
        <dbReference type="Proteomes" id="UP000801492"/>
    </source>
</evidence>
<evidence type="ECO:0000256" key="1">
    <source>
        <dbReference type="ARBA" id="ARBA00011738"/>
    </source>
</evidence>
<organism evidence="4 5">
    <name type="scientific">Ignelater luminosus</name>
    <name type="common">Cucubano</name>
    <name type="synonym">Pyrophorus luminosus</name>
    <dbReference type="NCBI Taxonomy" id="2038154"/>
    <lineage>
        <taxon>Eukaryota</taxon>
        <taxon>Metazoa</taxon>
        <taxon>Ecdysozoa</taxon>
        <taxon>Arthropoda</taxon>
        <taxon>Hexapoda</taxon>
        <taxon>Insecta</taxon>
        <taxon>Pterygota</taxon>
        <taxon>Neoptera</taxon>
        <taxon>Endopterygota</taxon>
        <taxon>Coleoptera</taxon>
        <taxon>Polyphaga</taxon>
        <taxon>Elateriformia</taxon>
        <taxon>Elateroidea</taxon>
        <taxon>Elateridae</taxon>
        <taxon>Agrypninae</taxon>
        <taxon>Pyrophorini</taxon>
        <taxon>Ignelater</taxon>
    </lineage>
</organism>
<dbReference type="EMBL" id="VTPC01070230">
    <property type="protein sequence ID" value="KAF2889165.1"/>
    <property type="molecule type" value="Genomic_DNA"/>
</dbReference>
<evidence type="ECO:0000259" key="2">
    <source>
        <dbReference type="PROSITE" id="PS50404"/>
    </source>
</evidence>
<dbReference type="Gene3D" id="1.20.1050.10">
    <property type="match status" value="1"/>
</dbReference>
<dbReference type="AlphaFoldDB" id="A0A8K0CT83"/>
<feature type="domain" description="GST C-terminal" evidence="3">
    <location>
        <begin position="88"/>
        <end position="207"/>
    </location>
</feature>
<evidence type="ECO:0008006" key="6">
    <source>
        <dbReference type="Google" id="ProtNLM"/>
    </source>
</evidence>
<dbReference type="Pfam" id="PF13417">
    <property type="entry name" value="GST_N_3"/>
    <property type="match status" value="1"/>
</dbReference>
<dbReference type="InterPro" id="IPR004046">
    <property type="entry name" value="GST_C"/>
</dbReference>
<dbReference type="Gene3D" id="3.40.30.10">
    <property type="entry name" value="Glutaredoxin"/>
    <property type="match status" value="1"/>
</dbReference>
<sequence>MAPKLYYCRGSPAVRAVLITAKALEIELEHHEMDFFKQEHLSPAYLKLNPQHTVPTLDDNGTALWDSHAIDAYLVRKYGKDDSLYPKDFVKRAVVDQRLHFDTGVTYPILIAVDMAYLKKEITEVPVHYVEKIKEAYQFLEKFLQGHLWVAGDKVTIADFSLVPTTTSLEYHVKIDPKVYPNIAGWLKRAQALPYFSSDHEQLQCFINYLDSVRGIK</sequence>
<evidence type="ECO:0000259" key="3">
    <source>
        <dbReference type="PROSITE" id="PS50405"/>
    </source>
</evidence>
<dbReference type="InterPro" id="IPR004045">
    <property type="entry name" value="Glutathione_S-Trfase_N"/>
</dbReference>
<dbReference type="InterPro" id="IPR036249">
    <property type="entry name" value="Thioredoxin-like_sf"/>
</dbReference>
<dbReference type="PANTHER" id="PTHR43969">
    <property type="entry name" value="GLUTATHIONE S TRANSFERASE D10, ISOFORM A-RELATED"/>
    <property type="match status" value="1"/>
</dbReference>
<dbReference type="GO" id="GO:0006749">
    <property type="term" value="P:glutathione metabolic process"/>
    <property type="evidence" value="ECO:0007669"/>
    <property type="project" value="TreeGrafter"/>
</dbReference>
<dbReference type="SFLD" id="SFLDG00358">
    <property type="entry name" value="Main_(cytGST)"/>
    <property type="match status" value="1"/>
</dbReference>
<dbReference type="Proteomes" id="UP000801492">
    <property type="component" value="Unassembled WGS sequence"/>
</dbReference>
<proteinExistence type="predicted"/>
<dbReference type="InterPro" id="IPR010987">
    <property type="entry name" value="Glutathione-S-Trfase_C-like"/>
</dbReference>
<dbReference type="CDD" id="cd03177">
    <property type="entry name" value="GST_C_Delta_Epsilon"/>
    <property type="match status" value="1"/>
</dbReference>
<evidence type="ECO:0000313" key="4">
    <source>
        <dbReference type="EMBL" id="KAF2889165.1"/>
    </source>
</evidence>
<dbReference type="PANTHER" id="PTHR43969:SF8">
    <property type="entry name" value="GLUTATHIONE S TRANSFERASE E13, ISOFORM A-RELATED"/>
    <property type="match status" value="1"/>
</dbReference>
<dbReference type="SUPFAM" id="SSF52833">
    <property type="entry name" value="Thioredoxin-like"/>
    <property type="match status" value="1"/>
</dbReference>
<name>A0A8K0CT83_IGNLU</name>
<protein>
    <recommendedName>
        <fullName evidence="6">Glutathione transferase</fullName>
    </recommendedName>
</protein>
<keyword evidence="5" id="KW-1185">Reference proteome</keyword>
<dbReference type="InterPro" id="IPR040079">
    <property type="entry name" value="Glutathione_S-Trfase"/>
</dbReference>
<dbReference type="CDD" id="cd03045">
    <property type="entry name" value="GST_N_Delta_Epsilon"/>
    <property type="match status" value="1"/>
</dbReference>
<dbReference type="SFLD" id="SFLDG01153">
    <property type="entry name" value="Main.4:_Theta-like"/>
    <property type="match status" value="1"/>
</dbReference>
<dbReference type="FunFam" id="3.40.30.10:FF:000034">
    <property type="entry name" value="glutathione S-transferase 1"/>
    <property type="match status" value="1"/>
</dbReference>
<dbReference type="SUPFAM" id="SSF47616">
    <property type="entry name" value="GST C-terminal domain-like"/>
    <property type="match status" value="1"/>
</dbReference>
<dbReference type="OrthoDB" id="2309723at2759"/>
<gene>
    <name evidence="4" type="ORF">ILUMI_17008</name>
</gene>
<reference evidence="4" key="1">
    <citation type="submission" date="2019-08" db="EMBL/GenBank/DDBJ databases">
        <title>The genome of the North American firefly Photinus pyralis.</title>
        <authorList>
            <consortium name="Photinus pyralis genome working group"/>
            <person name="Fallon T.R."/>
            <person name="Sander Lower S.E."/>
            <person name="Weng J.-K."/>
        </authorList>
    </citation>
    <scope>NUCLEOTIDE SEQUENCE</scope>
    <source>
        <strain evidence="4">TRF0915ILg1</strain>
        <tissue evidence="4">Whole body</tissue>
    </source>
</reference>
<feature type="domain" description="GST N-terminal" evidence="2">
    <location>
        <begin position="1"/>
        <end position="82"/>
    </location>
</feature>
<dbReference type="InterPro" id="IPR036282">
    <property type="entry name" value="Glutathione-S-Trfase_C_sf"/>
</dbReference>